<name>A0ACC2C1J9_DIPCM</name>
<gene>
    <name evidence="1" type="ORF">O6H91_12G049900</name>
</gene>
<keyword evidence="2" id="KW-1185">Reference proteome</keyword>
<sequence>MAKVMGILKQGKQAASRCLMQYHKQSMCDGLVQRSTVDTSTIIRGLDKKHAVASKGNLNLMYVSHQLHFSGFGVGFRVSNSEGRDMLKSSFCGLRGGNCTIVRSYYVDRSGVRHFKMRGPRGWIQGPEGGQTSQRLLIVSILVGGTLAIVYVTHIQTVPYTNRKHFVLISPATERKLGEMSYRELLKEFKGKILPQYHPEVIRVSRIAQRIIESAMMGIRAEDWGQLEHGGKHISDATLWGENEDKTSRKKDTAIEDISHKDLYAEDDTFDETWVERSRQEGLKQGRKGYTEHLEGMKWEVLVVDAPTVNAVCMPGGKIMVFTGLLKHFRTDEEIATVLAHEVGHALARHSAETLTRSIFLGFFEVLVLLVVNAPSVVSTVSNILLRLPFSRRMETEADHIGLLLMASAGYDPRIAPSVYERLGQLEKVPEYAQYISTHPSGKKRAELLRKSGTMNEALNMYREKVVGRQAQGYLFL</sequence>
<proteinExistence type="predicted"/>
<dbReference type="EMBL" id="CM055103">
    <property type="protein sequence ID" value="KAJ7535893.1"/>
    <property type="molecule type" value="Genomic_DNA"/>
</dbReference>
<protein>
    <submittedName>
        <fullName evidence="1">Uncharacterized protein</fullName>
    </submittedName>
</protein>
<accession>A0ACC2C1J9</accession>
<reference evidence="2" key="1">
    <citation type="journal article" date="2024" name="Proc. Natl. Acad. Sci. U.S.A.">
        <title>Extraordinary preservation of gene collinearity over three hundred million years revealed in homosporous lycophytes.</title>
        <authorList>
            <person name="Li C."/>
            <person name="Wickell D."/>
            <person name="Kuo L.Y."/>
            <person name="Chen X."/>
            <person name="Nie B."/>
            <person name="Liao X."/>
            <person name="Peng D."/>
            <person name="Ji J."/>
            <person name="Jenkins J."/>
            <person name="Williams M."/>
            <person name="Shu S."/>
            <person name="Plott C."/>
            <person name="Barry K."/>
            <person name="Rajasekar S."/>
            <person name="Grimwood J."/>
            <person name="Han X."/>
            <person name="Sun S."/>
            <person name="Hou Z."/>
            <person name="He W."/>
            <person name="Dai G."/>
            <person name="Sun C."/>
            <person name="Schmutz J."/>
            <person name="Leebens-Mack J.H."/>
            <person name="Li F.W."/>
            <person name="Wang L."/>
        </authorList>
    </citation>
    <scope>NUCLEOTIDE SEQUENCE [LARGE SCALE GENOMIC DNA]</scope>
    <source>
        <strain evidence="2">cv. PW_Plant_1</strain>
    </source>
</reference>
<comment type="caution">
    <text evidence="1">The sequence shown here is derived from an EMBL/GenBank/DDBJ whole genome shotgun (WGS) entry which is preliminary data.</text>
</comment>
<evidence type="ECO:0000313" key="1">
    <source>
        <dbReference type="EMBL" id="KAJ7535893.1"/>
    </source>
</evidence>
<evidence type="ECO:0000313" key="2">
    <source>
        <dbReference type="Proteomes" id="UP001162992"/>
    </source>
</evidence>
<organism evidence="1 2">
    <name type="scientific">Diphasiastrum complanatum</name>
    <name type="common">Issler's clubmoss</name>
    <name type="synonym">Lycopodium complanatum</name>
    <dbReference type="NCBI Taxonomy" id="34168"/>
    <lineage>
        <taxon>Eukaryota</taxon>
        <taxon>Viridiplantae</taxon>
        <taxon>Streptophyta</taxon>
        <taxon>Embryophyta</taxon>
        <taxon>Tracheophyta</taxon>
        <taxon>Lycopodiopsida</taxon>
        <taxon>Lycopodiales</taxon>
        <taxon>Lycopodiaceae</taxon>
        <taxon>Lycopodioideae</taxon>
        <taxon>Diphasiastrum</taxon>
    </lineage>
</organism>
<dbReference type="Proteomes" id="UP001162992">
    <property type="component" value="Chromosome 12"/>
</dbReference>